<dbReference type="Gene3D" id="2.60.300.12">
    <property type="entry name" value="HesB-like domain"/>
    <property type="match status" value="1"/>
</dbReference>
<evidence type="ECO:0000313" key="3">
    <source>
        <dbReference type="Proteomes" id="UP000028252"/>
    </source>
</evidence>
<name>A0A081FVP7_9GAMM</name>
<dbReference type="GO" id="GO:0051537">
    <property type="term" value="F:2 iron, 2 sulfur cluster binding"/>
    <property type="evidence" value="ECO:0007669"/>
    <property type="project" value="TreeGrafter"/>
</dbReference>
<dbReference type="Pfam" id="PF01521">
    <property type="entry name" value="Fe-S_biosyn"/>
    <property type="match status" value="1"/>
</dbReference>
<dbReference type="NCBIfam" id="TIGR00049">
    <property type="entry name" value="iron-sulfur cluster assembly accessory protein"/>
    <property type="match status" value="1"/>
</dbReference>
<sequence length="107" mass="11249">MIQLTENAIGAVSRFIENAGKPVLGLRIRVDGGGCSGFKYGMKLEESAADDDQVFDIGGLKILVDPASEPLLDNVTVDFLDGLEGSGFKFENPNATQSCGCGKSFAC</sequence>
<dbReference type="STRING" id="1232683.ADIMK_3074"/>
<dbReference type="PANTHER" id="PTHR43011">
    <property type="entry name" value="IRON-SULFUR CLUSTER ASSEMBLY 2 HOMOLOG, MITOCHONDRIAL"/>
    <property type="match status" value="1"/>
</dbReference>
<dbReference type="InterPro" id="IPR016092">
    <property type="entry name" value="ATAP"/>
</dbReference>
<protein>
    <submittedName>
        <fullName evidence="2">Putative iron binding protein from the HesB_IscA_SufA family</fullName>
    </submittedName>
</protein>
<dbReference type="GO" id="GO:0051539">
    <property type="term" value="F:4 iron, 4 sulfur cluster binding"/>
    <property type="evidence" value="ECO:0007669"/>
    <property type="project" value="TreeGrafter"/>
</dbReference>
<dbReference type="PATRIC" id="fig|1232683.4.peg.3024"/>
<proteinExistence type="predicted"/>
<dbReference type="InterPro" id="IPR017870">
    <property type="entry name" value="FeS_cluster_insertion_CS"/>
</dbReference>
<dbReference type="GO" id="GO:0016226">
    <property type="term" value="P:iron-sulfur cluster assembly"/>
    <property type="evidence" value="ECO:0007669"/>
    <property type="project" value="InterPro"/>
</dbReference>
<dbReference type="Proteomes" id="UP000028252">
    <property type="component" value="Unassembled WGS sequence"/>
</dbReference>
<dbReference type="OrthoDB" id="9801228at2"/>
<dbReference type="eggNOG" id="COG0316">
    <property type="taxonomic scope" value="Bacteria"/>
</dbReference>
<dbReference type="PROSITE" id="PS01152">
    <property type="entry name" value="HESB"/>
    <property type="match status" value="1"/>
</dbReference>
<dbReference type="PANTHER" id="PTHR43011:SF1">
    <property type="entry name" value="IRON-SULFUR CLUSTER ASSEMBLY 2 HOMOLOG, MITOCHONDRIAL"/>
    <property type="match status" value="1"/>
</dbReference>
<dbReference type="InterPro" id="IPR035903">
    <property type="entry name" value="HesB-like_dom_sf"/>
</dbReference>
<gene>
    <name evidence="2" type="ORF">ADIMK_3074</name>
</gene>
<dbReference type="RefSeq" id="WP_036190094.1">
    <property type="nucleotide sequence ID" value="NZ_JMQN01000047.1"/>
</dbReference>
<evidence type="ECO:0000259" key="1">
    <source>
        <dbReference type="Pfam" id="PF01521"/>
    </source>
</evidence>
<evidence type="ECO:0000313" key="2">
    <source>
        <dbReference type="EMBL" id="KEA62602.1"/>
    </source>
</evidence>
<comment type="caution">
    <text evidence="2">The sequence shown here is derived from an EMBL/GenBank/DDBJ whole genome shotgun (WGS) entry which is preliminary data.</text>
</comment>
<dbReference type="AlphaFoldDB" id="A0A081FVP7"/>
<keyword evidence="3" id="KW-1185">Reference proteome</keyword>
<organism evidence="2 3">
    <name type="scientific">Marinobacterium lacunae</name>
    <dbReference type="NCBI Taxonomy" id="1232683"/>
    <lineage>
        <taxon>Bacteria</taxon>
        <taxon>Pseudomonadati</taxon>
        <taxon>Pseudomonadota</taxon>
        <taxon>Gammaproteobacteria</taxon>
        <taxon>Oceanospirillales</taxon>
        <taxon>Oceanospirillaceae</taxon>
        <taxon>Marinobacterium</taxon>
    </lineage>
</organism>
<dbReference type="GO" id="GO:0005506">
    <property type="term" value="F:iron ion binding"/>
    <property type="evidence" value="ECO:0007669"/>
    <property type="project" value="TreeGrafter"/>
</dbReference>
<reference evidence="2 3" key="1">
    <citation type="submission" date="2014-04" db="EMBL/GenBank/DDBJ databases">
        <title>Marinobacterium kochiensis sp. nov., isolated from sediment sample collected from Kochi backwaters in Kerala, India.</title>
        <authorList>
            <person name="Singh A."/>
            <person name="Pinnaka A.K."/>
        </authorList>
    </citation>
    <scope>NUCLEOTIDE SEQUENCE [LARGE SCALE GENOMIC DNA]</scope>
    <source>
        <strain evidence="2 3">AK27</strain>
    </source>
</reference>
<accession>A0A081FVP7</accession>
<feature type="domain" description="Core" evidence="1">
    <location>
        <begin position="2"/>
        <end position="103"/>
    </location>
</feature>
<dbReference type="SUPFAM" id="SSF89360">
    <property type="entry name" value="HesB-like domain"/>
    <property type="match status" value="1"/>
</dbReference>
<dbReference type="InterPro" id="IPR000361">
    <property type="entry name" value="ATAP_core_dom"/>
</dbReference>
<dbReference type="EMBL" id="JMQN01000047">
    <property type="protein sequence ID" value="KEA62602.1"/>
    <property type="molecule type" value="Genomic_DNA"/>
</dbReference>